<evidence type="ECO:0000313" key="2">
    <source>
        <dbReference type="EMBL" id="QLY32923.1"/>
    </source>
</evidence>
<dbReference type="RefSeq" id="WP_181584088.1">
    <property type="nucleotide sequence ID" value="NZ_CP059399.1"/>
</dbReference>
<protein>
    <submittedName>
        <fullName evidence="2">Uncharacterized protein</fullName>
    </submittedName>
</protein>
<dbReference type="Proteomes" id="UP000515512">
    <property type="component" value="Chromosome"/>
</dbReference>
<dbReference type="KEGG" id="nhu:H0264_12370"/>
<organism evidence="2 3">
    <name type="scientific">Nocardia huaxiensis</name>
    <dbReference type="NCBI Taxonomy" id="2755382"/>
    <lineage>
        <taxon>Bacteria</taxon>
        <taxon>Bacillati</taxon>
        <taxon>Actinomycetota</taxon>
        <taxon>Actinomycetes</taxon>
        <taxon>Mycobacteriales</taxon>
        <taxon>Nocardiaceae</taxon>
        <taxon>Nocardia</taxon>
    </lineage>
</organism>
<evidence type="ECO:0000256" key="1">
    <source>
        <dbReference type="SAM" id="SignalP"/>
    </source>
</evidence>
<dbReference type="AlphaFoldDB" id="A0A7D6ZQK9"/>
<gene>
    <name evidence="2" type="ORF">H0264_12370</name>
</gene>
<name>A0A7D6ZQK9_9NOCA</name>
<keyword evidence="1" id="KW-0732">Signal</keyword>
<accession>A0A7D6ZQK9</accession>
<feature type="chain" id="PRO_5027604063" evidence="1">
    <location>
        <begin position="25"/>
        <end position="74"/>
    </location>
</feature>
<dbReference type="EMBL" id="CP059399">
    <property type="protein sequence ID" value="QLY32923.1"/>
    <property type="molecule type" value="Genomic_DNA"/>
</dbReference>
<keyword evidence="3" id="KW-1185">Reference proteome</keyword>
<reference evidence="2 3" key="1">
    <citation type="submission" date="2020-07" db="EMBL/GenBank/DDBJ databases">
        <authorList>
            <person name="Zhuang K."/>
            <person name="Ran Y."/>
        </authorList>
    </citation>
    <scope>NUCLEOTIDE SEQUENCE [LARGE SCALE GENOMIC DNA]</scope>
    <source>
        <strain evidence="2 3">WCH-YHL-001</strain>
    </source>
</reference>
<feature type="signal peptide" evidence="1">
    <location>
        <begin position="1"/>
        <end position="24"/>
    </location>
</feature>
<proteinExistence type="predicted"/>
<evidence type="ECO:0000313" key="3">
    <source>
        <dbReference type="Proteomes" id="UP000515512"/>
    </source>
</evidence>
<sequence>MKRILITSAMALSLAAVAAPGAQAQTVAPGTAESVATPCLPWGSTAACYPGNPLEWLMETLVSGSSALTGSAKK</sequence>